<protein>
    <recommendedName>
        <fullName evidence="5">Dockerin domain-containing protein</fullName>
    </recommendedName>
</protein>
<keyword evidence="4" id="KW-1185">Reference proteome</keyword>
<accession>A0A518ASB2</accession>
<dbReference type="Proteomes" id="UP000315750">
    <property type="component" value="Chromosome"/>
</dbReference>
<dbReference type="SUPFAM" id="SSF55486">
    <property type="entry name" value="Metalloproteases ('zincins'), catalytic domain"/>
    <property type="match status" value="1"/>
</dbReference>
<dbReference type="AlphaFoldDB" id="A0A518ASB2"/>
<evidence type="ECO:0000313" key="4">
    <source>
        <dbReference type="Proteomes" id="UP000315750"/>
    </source>
</evidence>
<organism evidence="3 4">
    <name type="scientific">Aeoliella mucimassa</name>
    <dbReference type="NCBI Taxonomy" id="2527972"/>
    <lineage>
        <taxon>Bacteria</taxon>
        <taxon>Pseudomonadati</taxon>
        <taxon>Planctomycetota</taxon>
        <taxon>Planctomycetia</taxon>
        <taxon>Pirellulales</taxon>
        <taxon>Lacipirellulaceae</taxon>
        <taxon>Aeoliella</taxon>
    </lineage>
</organism>
<reference evidence="3 4" key="1">
    <citation type="submission" date="2019-02" db="EMBL/GenBank/DDBJ databases">
        <title>Deep-cultivation of Planctomycetes and their phenomic and genomic characterization uncovers novel biology.</title>
        <authorList>
            <person name="Wiegand S."/>
            <person name="Jogler M."/>
            <person name="Boedeker C."/>
            <person name="Pinto D."/>
            <person name="Vollmers J."/>
            <person name="Rivas-Marin E."/>
            <person name="Kohn T."/>
            <person name="Peeters S.H."/>
            <person name="Heuer A."/>
            <person name="Rast P."/>
            <person name="Oberbeckmann S."/>
            <person name="Bunk B."/>
            <person name="Jeske O."/>
            <person name="Meyerdierks A."/>
            <person name="Storesund J.E."/>
            <person name="Kallscheuer N."/>
            <person name="Luecker S."/>
            <person name="Lage O.M."/>
            <person name="Pohl T."/>
            <person name="Merkel B.J."/>
            <person name="Hornburger P."/>
            <person name="Mueller R.-W."/>
            <person name="Bruemmer F."/>
            <person name="Labrenz M."/>
            <person name="Spormann A.M."/>
            <person name="Op den Camp H."/>
            <person name="Overmann J."/>
            <person name="Amann R."/>
            <person name="Jetten M.S.M."/>
            <person name="Mascher T."/>
            <person name="Medema M.H."/>
            <person name="Devos D.P."/>
            <person name="Kaster A.-K."/>
            <person name="Ovreas L."/>
            <person name="Rohde M."/>
            <person name="Galperin M.Y."/>
            <person name="Jogler C."/>
        </authorList>
    </citation>
    <scope>NUCLEOTIDE SEQUENCE [LARGE SCALE GENOMIC DNA]</scope>
    <source>
        <strain evidence="3 4">Pan181</strain>
    </source>
</reference>
<dbReference type="InterPro" id="IPR036439">
    <property type="entry name" value="Dockerin_dom_sf"/>
</dbReference>
<dbReference type="OrthoDB" id="242167at2"/>
<evidence type="ECO:0000313" key="3">
    <source>
        <dbReference type="EMBL" id="QDU57609.1"/>
    </source>
</evidence>
<evidence type="ECO:0000256" key="1">
    <source>
        <dbReference type="SAM" id="Phobius"/>
    </source>
</evidence>
<evidence type="ECO:0000256" key="2">
    <source>
        <dbReference type="SAM" id="SignalP"/>
    </source>
</evidence>
<dbReference type="InterPro" id="IPR018247">
    <property type="entry name" value="EF_Hand_1_Ca_BS"/>
</dbReference>
<gene>
    <name evidence="3" type="ORF">Pan181_38270</name>
</gene>
<sequence length="535" mass="59760" precursor="true">MNNPFFRCIGLLIATLLAVAIDDCTAATFPRQNLSSSQGYYEGLYMVVRDVDAAPLSDTRIGQIEASEILTREFYAASSGGTFDFHYAHILDVPLVLNDDGTRDGDWAGDAQSYVRTHYGIEPNDFHSKVYDLSATEPDPDQGWSGIAWGNSTALQEDITSNWGQIVVDHELGHRVGSPHSGAWRARNDNNFTPYVYDYDAETYVEYSADTDSAQAMPYGINYDEYGDPYTVMGNISRGQFSVREKLTNMDWLSSEQVPDLDQVGDGVYRIYAHDELQTTYNPRLDMYGVEETYASDKLYGLTFTQEGEEFNRNRGAFTSTSNTITLEYRSGTDGLLFYFDNALLDVNPEGGTDRNNRERDLEVGLSLRQLDLGVSIYESSGDGDDFLSHNPPAPSAPWELLTEWYEFLVLGLGSDETGSYIDLRVATVDYVLENSLAGDLNGDGQLDRADWLTLVANMHTDVSNLTKTERYLHGDLNFDGFSNYDDFVQFKQLYTDAYGASAFAEMMRVPEPHAGLLIVGMILAAHTLGFLRSR</sequence>
<dbReference type="GO" id="GO:0000272">
    <property type="term" value="P:polysaccharide catabolic process"/>
    <property type="evidence" value="ECO:0007669"/>
    <property type="project" value="InterPro"/>
</dbReference>
<proteinExistence type="predicted"/>
<feature type="chain" id="PRO_5021725514" description="Dockerin domain-containing protein" evidence="2">
    <location>
        <begin position="27"/>
        <end position="535"/>
    </location>
</feature>
<dbReference type="EMBL" id="CP036278">
    <property type="protein sequence ID" value="QDU57609.1"/>
    <property type="molecule type" value="Genomic_DNA"/>
</dbReference>
<feature type="signal peptide" evidence="2">
    <location>
        <begin position="1"/>
        <end position="26"/>
    </location>
</feature>
<dbReference type="RefSeq" id="WP_145248880.1">
    <property type="nucleotide sequence ID" value="NZ_CP036278.1"/>
</dbReference>
<keyword evidence="2" id="KW-0732">Signal</keyword>
<dbReference type="Gene3D" id="1.10.1330.10">
    <property type="entry name" value="Dockerin domain"/>
    <property type="match status" value="1"/>
</dbReference>
<evidence type="ECO:0008006" key="5">
    <source>
        <dbReference type="Google" id="ProtNLM"/>
    </source>
</evidence>
<keyword evidence="1" id="KW-1133">Transmembrane helix</keyword>
<dbReference type="PROSITE" id="PS00018">
    <property type="entry name" value="EF_HAND_1"/>
    <property type="match status" value="1"/>
</dbReference>
<dbReference type="KEGG" id="amuc:Pan181_38270"/>
<keyword evidence="1" id="KW-0472">Membrane</keyword>
<keyword evidence="1" id="KW-0812">Transmembrane</keyword>
<name>A0A518ASB2_9BACT</name>
<dbReference type="SUPFAM" id="SSF63446">
    <property type="entry name" value="Type I dockerin domain"/>
    <property type="match status" value="1"/>
</dbReference>
<feature type="transmembrane region" description="Helical" evidence="1">
    <location>
        <begin position="514"/>
        <end position="532"/>
    </location>
</feature>